<gene>
    <name evidence="1" type="ORF">ABID19_006747</name>
</gene>
<organism evidence="1 2">
    <name type="scientific">Mesorhizobium robiniae</name>
    <dbReference type="NCBI Taxonomy" id="559315"/>
    <lineage>
        <taxon>Bacteria</taxon>
        <taxon>Pseudomonadati</taxon>
        <taxon>Pseudomonadota</taxon>
        <taxon>Alphaproteobacteria</taxon>
        <taxon>Hyphomicrobiales</taxon>
        <taxon>Phyllobacteriaceae</taxon>
        <taxon>Mesorhizobium</taxon>
    </lineage>
</organism>
<protein>
    <submittedName>
        <fullName evidence="1">Poly-gamma-glutamate synthesis protein (Capsule biosynthesis protein)</fullName>
    </submittedName>
</protein>
<dbReference type="Proteomes" id="UP001549204">
    <property type="component" value="Unassembled WGS sequence"/>
</dbReference>
<sequence length="121" mass="13180">MFEAYWKGPRVDTDAEATVDEAAKGYPTAEGFVGTLSGPVFYESVVTVGRFEQNKLAELRLYPIELGHSKRFANRGIPRLVTGPKAKAILDRLQKLSKPFGTDVAIENDVGVIGPWPGSSL</sequence>
<reference evidence="1 2" key="1">
    <citation type="submission" date="2024-06" db="EMBL/GenBank/DDBJ databases">
        <title>Genomic Encyclopedia of Type Strains, Phase IV (KMG-IV): sequencing the most valuable type-strain genomes for metagenomic binning, comparative biology and taxonomic classification.</title>
        <authorList>
            <person name="Goeker M."/>
        </authorList>
    </citation>
    <scope>NUCLEOTIDE SEQUENCE [LARGE SCALE GENOMIC DNA]</scope>
    <source>
        <strain evidence="1 2">DSM 100022</strain>
    </source>
</reference>
<keyword evidence="2" id="KW-1185">Reference proteome</keyword>
<accession>A0ABV2GZV5</accession>
<proteinExistence type="predicted"/>
<dbReference type="EMBL" id="JBEPMC010000021">
    <property type="protein sequence ID" value="MET3583682.1"/>
    <property type="molecule type" value="Genomic_DNA"/>
</dbReference>
<evidence type="ECO:0000313" key="2">
    <source>
        <dbReference type="Proteomes" id="UP001549204"/>
    </source>
</evidence>
<evidence type="ECO:0000313" key="1">
    <source>
        <dbReference type="EMBL" id="MET3583682.1"/>
    </source>
</evidence>
<name>A0ABV2GZV5_9HYPH</name>
<comment type="caution">
    <text evidence="1">The sequence shown here is derived from an EMBL/GenBank/DDBJ whole genome shotgun (WGS) entry which is preliminary data.</text>
</comment>